<keyword evidence="4" id="KW-0479">Metal-binding</keyword>
<evidence type="ECO:0000256" key="6">
    <source>
        <dbReference type="ARBA" id="ARBA00023186"/>
    </source>
</evidence>
<dbReference type="FunFam" id="3.30.70.100:FF:000001">
    <property type="entry name" value="ATPase copper transporting beta"/>
    <property type="match status" value="1"/>
</dbReference>
<dbReference type="InterPro" id="IPR049740">
    <property type="entry name" value="CopZ"/>
</dbReference>
<dbReference type="CDD" id="cd00371">
    <property type="entry name" value="HMA"/>
    <property type="match status" value="1"/>
</dbReference>
<dbReference type="OrthoDB" id="9813965at2"/>
<evidence type="ECO:0000313" key="8">
    <source>
        <dbReference type="EMBL" id="SEJ44614.1"/>
    </source>
</evidence>
<evidence type="ECO:0000256" key="2">
    <source>
        <dbReference type="ARBA" id="ARBA00015313"/>
    </source>
</evidence>
<keyword evidence="3" id="KW-0963">Cytoplasm</keyword>
<evidence type="ECO:0000313" key="9">
    <source>
        <dbReference type="Proteomes" id="UP000199200"/>
    </source>
</evidence>
<accession>A0A1H6YXS8</accession>
<evidence type="ECO:0000256" key="4">
    <source>
        <dbReference type="ARBA" id="ARBA00022723"/>
    </source>
</evidence>
<keyword evidence="5" id="KW-0186">Copper</keyword>
<keyword evidence="6" id="KW-0143">Chaperone</keyword>
<dbReference type="SUPFAM" id="SSF55008">
    <property type="entry name" value="HMA, heavy metal-associated domain"/>
    <property type="match status" value="1"/>
</dbReference>
<dbReference type="PANTHER" id="PTHR46594">
    <property type="entry name" value="P-TYPE CATION-TRANSPORTING ATPASE"/>
    <property type="match status" value="1"/>
</dbReference>
<dbReference type="RefSeq" id="WP_092052577.1">
    <property type="nucleotide sequence ID" value="NZ_FNZF01000003.1"/>
</dbReference>
<dbReference type="GO" id="GO:0005737">
    <property type="term" value="C:cytoplasm"/>
    <property type="evidence" value="ECO:0007669"/>
    <property type="project" value="UniProtKB-SubCell"/>
</dbReference>
<dbReference type="Pfam" id="PF00403">
    <property type="entry name" value="HMA"/>
    <property type="match status" value="1"/>
</dbReference>
<dbReference type="GO" id="GO:0006825">
    <property type="term" value="P:copper ion transport"/>
    <property type="evidence" value="ECO:0007669"/>
    <property type="project" value="InterPro"/>
</dbReference>
<dbReference type="NCBIfam" id="TIGR00003">
    <property type="entry name" value="copper ion binding protein"/>
    <property type="match status" value="1"/>
</dbReference>
<gene>
    <name evidence="8" type="ORF">SAMN04488127_1812</name>
</gene>
<dbReference type="NCBIfam" id="NF033795">
    <property type="entry name" value="chaper_CopZ_Bs"/>
    <property type="match status" value="1"/>
</dbReference>
<dbReference type="InterPro" id="IPR000428">
    <property type="entry name" value="Cu-bd"/>
</dbReference>
<keyword evidence="9" id="KW-1185">Reference proteome</keyword>
<dbReference type="InterPro" id="IPR036163">
    <property type="entry name" value="HMA_dom_sf"/>
</dbReference>
<dbReference type="InterPro" id="IPR017969">
    <property type="entry name" value="Heavy-metal-associated_CS"/>
</dbReference>
<sequence length="68" mass="7183">MKETTLEVRGMSCGHCVNAIEGSVGELPGVLQVKVDLQKAQVSVSYDEATSSPTAIKENIEEQGYGVA</sequence>
<proteinExistence type="predicted"/>
<dbReference type="Proteomes" id="UP000199200">
    <property type="component" value="Unassembled WGS sequence"/>
</dbReference>
<name>A0A1H6YXS8_9BACL</name>
<evidence type="ECO:0000256" key="5">
    <source>
        <dbReference type="ARBA" id="ARBA00023008"/>
    </source>
</evidence>
<dbReference type="PRINTS" id="PR00944">
    <property type="entry name" value="CUEXPORT"/>
</dbReference>
<organism evidence="8 9">
    <name type="scientific">Bhargavaea ginsengi</name>
    <dbReference type="NCBI Taxonomy" id="426757"/>
    <lineage>
        <taxon>Bacteria</taxon>
        <taxon>Bacillati</taxon>
        <taxon>Bacillota</taxon>
        <taxon>Bacilli</taxon>
        <taxon>Bacillales</taxon>
        <taxon>Caryophanaceae</taxon>
        <taxon>Bhargavaea</taxon>
    </lineage>
</organism>
<reference evidence="9" key="1">
    <citation type="submission" date="2016-10" db="EMBL/GenBank/DDBJ databases">
        <authorList>
            <person name="Varghese N."/>
            <person name="Submissions S."/>
        </authorList>
    </citation>
    <scope>NUCLEOTIDE SEQUENCE [LARGE SCALE GENOMIC DNA]</scope>
    <source>
        <strain evidence="9">CGMCC 1.6763</strain>
    </source>
</reference>
<dbReference type="GO" id="GO:0005507">
    <property type="term" value="F:copper ion binding"/>
    <property type="evidence" value="ECO:0007669"/>
    <property type="project" value="InterPro"/>
</dbReference>
<feature type="domain" description="HMA" evidence="7">
    <location>
        <begin position="2"/>
        <end position="68"/>
    </location>
</feature>
<dbReference type="EMBL" id="FNZF01000003">
    <property type="protein sequence ID" value="SEJ44614.1"/>
    <property type="molecule type" value="Genomic_DNA"/>
</dbReference>
<comment type="subcellular location">
    <subcellularLocation>
        <location evidence="1">Cytoplasm</location>
    </subcellularLocation>
</comment>
<dbReference type="PANTHER" id="PTHR46594:SF4">
    <property type="entry name" value="P-TYPE CATION-TRANSPORTING ATPASE"/>
    <property type="match status" value="1"/>
</dbReference>
<dbReference type="AlphaFoldDB" id="A0A1H6YXS8"/>
<evidence type="ECO:0000259" key="7">
    <source>
        <dbReference type="PROSITE" id="PS50846"/>
    </source>
</evidence>
<evidence type="ECO:0000256" key="3">
    <source>
        <dbReference type="ARBA" id="ARBA00022490"/>
    </source>
</evidence>
<dbReference type="InterPro" id="IPR006122">
    <property type="entry name" value="HMA_Cu_ion-bd"/>
</dbReference>
<dbReference type="InterPro" id="IPR006121">
    <property type="entry name" value="HMA_dom"/>
</dbReference>
<dbReference type="PROSITE" id="PS50846">
    <property type="entry name" value="HMA_2"/>
    <property type="match status" value="1"/>
</dbReference>
<dbReference type="PROSITE" id="PS01047">
    <property type="entry name" value="HMA_1"/>
    <property type="match status" value="1"/>
</dbReference>
<dbReference type="STRING" id="426757.SAMN04488127_1812"/>
<dbReference type="Gene3D" id="3.30.70.100">
    <property type="match status" value="1"/>
</dbReference>
<protein>
    <recommendedName>
        <fullName evidence="2">Copper chaperone CopZ</fullName>
    </recommendedName>
</protein>
<evidence type="ECO:0000256" key="1">
    <source>
        <dbReference type="ARBA" id="ARBA00004496"/>
    </source>
</evidence>